<dbReference type="GeneID" id="113494067"/>
<name>A0A7E5VI60_TRINI</name>
<dbReference type="RefSeq" id="XP_026728005.1">
    <property type="nucleotide sequence ID" value="XM_026872204.1"/>
</dbReference>
<feature type="compositionally biased region" description="Basic residues" evidence="5">
    <location>
        <begin position="393"/>
        <end position="404"/>
    </location>
</feature>
<evidence type="ECO:0000259" key="6">
    <source>
        <dbReference type="PROSITE" id="PS50240"/>
    </source>
</evidence>
<feature type="compositionally biased region" description="Basic residues" evidence="5">
    <location>
        <begin position="411"/>
        <end position="426"/>
    </location>
</feature>
<feature type="domain" description="Peptidase S1" evidence="6">
    <location>
        <begin position="1"/>
        <end position="202"/>
    </location>
</feature>
<dbReference type="InterPro" id="IPR043504">
    <property type="entry name" value="Peptidase_S1_PA_chymotrypsin"/>
</dbReference>
<reference evidence="8" key="1">
    <citation type="submission" date="2025-08" db="UniProtKB">
        <authorList>
            <consortium name="RefSeq"/>
        </authorList>
    </citation>
    <scope>IDENTIFICATION</scope>
</reference>
<keyword evidence="1" id="KW-0645">Protease</keyword>
<evidence type="ECO:0000256" key="3">
    <source>
        <dbReference type="ARBA" id="ARBA00022825"/>
    </source>
</evidence>
<dbReference type="PANTHER" id="PTHR24276:SF91">
    <property type="entry name" value="AT26814P-RELATED"/>
    <property type="match status" value="1"/>
</dbReference>
<dbReference type="InterPro" id="IPR050430">
    <property type="entry name" value="Peptidase_S1"/>
</dbReference>
<accession>A0A7E5VI60</accession>
<dbReference type="GO" id="GO:0004252">
    <property type="term" value="F:serine-type endopeptidase activity"/>
    <property type="evidence" value="ECO:0007669"/>
    <property type="project" value="InterPro"/>
</dbReference>
<dbReference type="PROSITE" id="PS50240">
    <property type="entry name" value="TRYPSIN_DOM"/>
    <property type="match status" value="1"/>
</dbReference>
<dbReference type="AlphaFoldDB" id="A0A7E5VI60"/>
<dbReference type="SUPFAM" id="SSF50494">
    <property type="entry name" value="Trypsin-like serine proteases"/>
    <property type="match status" value="1"/>
</dbReference>
<protein>
    <submittedName>
        <fullName evidence="8">Uncharacterized protein LOC113494067</fullName>
    </submittedName>
</protein>
<feature type="region of interest" description="Disordered" evidence="5">
    <location>
        <begin position="357"/>
        <end position="434"/>
    </location>
</feature>
<keyword evidence="2" id="KW-0378">Hydrolase</keyword>
<feature type="compositionally biased region" description="Polar residues" evidence="5">
    <location>
        <begin position="329"/>
        <end position="343"/>
    </location>
</feature>
<sequence>MIFQFLCSSYGNHSSLNPKSIYVRLGSDYTSSDGETIPVQELHFHPDFDANILKNNLVLIRLEKRIRFSKQQPRIRRILYDTAHQALAPDEEGVLILGWGSTSEDQIVLVDQKLSLDLLDPFKWETCKDLYSENYVNTENFCAGKTEKRGGACNGDVGGPGVVGPRLMGVVSFGAPVCGSSDAPTVFTKIGYYEDWIDKVLKSKPERRTQAMTWTSPIARRHIVHDQNLVEKIYESIKSSRTKVTTQTEYPEEVNVVKETLTGLVKSNSEMVDELLYKDFYDDFNEIFKSEEVTDIGQHVLVNKSIYPIPELHYDFQKEYVTEKLTTSKPTARMTQAHTTPTQKVLRKVDDSEYIDNYEASSNERQTTSSTKKNKKHHHHKTKKNEAKLHTTASKHKHKHHKITKYTTKSRTTKGKHKHHHQKKTKATTPHTVVSKHKPKIYYPKTTKAALKSGHFYDYTESTSDDRTKPEKIEKKDDLQSLFYNLVDKGFHKIANTFNYNLFPVGSNKDYDNRSNKNNKILNSIVVYESDNDNYNIENIVSKSQNSKVVTVKNFKLPENKINDTYDYGKAGNKYDYDIEDETTASSTEEEEYNRVKSKKNTVKVKSKRYKLKAKATYSIENDEELVSEEYAYTSEPRFKATQLDIHYRTFGMTVNGEQIKRKNLRDSDLETNEESPNLHAVETELDSTEGKELWQAFFKMDVFSNKSNKV</sequence>
<keyword evidence="7" id="KW-1185">Reference proteome</keyword>
<dbReference type="Proteomes" id="UP000322000">
    <property type="component" value="Chromosome 5"/>
</dbReference>
<dbReference type="Gene3D" id="2.40.10.10">
    <property type="entry name" value="Trypsin-like serine proteases"/>
    <property type="match status" value="1"/>
</dbReference>
<keyword evidence="3" id="KW-0720">Serine protease</keyword>
<dbReference type="PANTHER" id="PTHR24276">
    <property type="entry name" value="POLYSERASE-RELATED"/>
    <property type="match status" value="1"/>
</dbReference>
<evidence type="ECO:0000256" key="4">
    <source>
        <dbReference type="ARBA" id="ARBA00023157"/>
    </source>
</evidence>
<dbReference type="KEGG" id="tnl:113494067"/>
<dbReference type="Pfam" id="PF00089">
    <property type="entry name" value="Trypsin"/>
    <property type="match status" value="1"/>
</dbReference>
<evidence type="ECO:0000313" key="7">
    <source>
        <dbReference type="Proteomes" id="UP000322000"/>
    </source>
</evidence>
<dbReference type="InterPro" id="IPR001254">
    <property type="entry name" value="Trypsin_dom"/>
</dbReference>
<evidence type="ECO:0000256" key="1">
    <source>
        <dbReference type="ARBA" id="ARBA00022670"/>
    </source>
</evidence>
<evidence type="ECO:0000313" key="8">
    <source>
        <dbReference type="RefSeq" id="XP_026728005.1"/>
    </source>
</evidence>
<feature type="region of interest" description="Disordered" evidence="5">
    <location>
        <begin position="329"/>
        <end position="348"/>
    </location>
</feature>
<evidence type="ECO:0000256" key="2">
    <source>
        <dbReference type="ARBA" id="ARBA00022801"/>
    </source>
</evidence>
<dbReference type="GO" id="GO:0006508">
    <property type="term" value="P:proteolysis"/>
    <property type="evidence" value="ECO:0007669"/>
    <property type="project" value="UniProtKB-KW"/>
</dbReference>
<evidence type="ECO:0000256" key="5">
    <source>
        <dbReference type="SAM" id="MobiDB-lite"/>
    </source>
</evidence>
<gene>
    <name evidence="8" type="primary">LOC113494067</name>
</gene>
<dbReference type="InterPro" id="IPR009003">
    <property type="entry name" value="Peptidase_S1_PA"/>
</dbReference>
<dbReference type="InParanoid" id="A0A7E5VI60"/>
<dbReference type="OrthoDB" id="6380398at2759"/>
<proteinExistence type="predicted"/>
<dbReference type="SMART" id="SM00020">
    <property type="entry name" value="Tryp_SPc"/>
    <property type="match status" value="1"/>
</dbReference>
<feature type="compositionally biased region" description="Basic residues" evidence="5">
    <location>
        <begin position="372"/>
        <end position="383"/>
    </location>
</feature>
<keyword evidence="4" id="KW-1015">Disulfide bond</keyword>
<organism evidence="7 8">
    <name type="scientific">Trichoplusia ni</name>
    <name type="common">Cabbage looper</name>
    <dbReference type="NCBI Taxonomy" id="7111"/>
    <lineage>
        <taxon>Eukaryota</taxon>
        <taxon>Metazoa</taxon>
        <taxon>Ecdysozoa</taxon>
        <taxon>Arthropoda</taxon>
        <taxon>Hexapoda</taxon>
        <taxon>Insecta</taxon>
        <taxon>Pterygota</taxon>
        <taxon>Neoptera</taxon>
        <taxon>Endopterygota</taxon>
        <taxon>Lepidoptera</taxon>
        <taxon>Glossata</taxon>
        <taxon>Ditrysia</taxon>
        <taxon>Noctuoidea</taxon>
        <taxon>Noctuidae</taxon>
        <taxon>Plusiinae</taxon>
        <taxon>Trichoplusia</taxon>
    </lineage>
</organism>